<dbReference type="InterPro" id="IPR000160">
    <property type="entry name" value="GGDEF_dom"/>
</dbReference>
<dbReference type="FunFam" id="3.30.70.270:FF:000001">
    <property type="entry name" value="Diguanylate cyclase domain protein"/>
    <property type="match status" value="1"/>
</dbReference>
<evidence type="ECO:0000313" key="3">
    <source>
        <dbReference type="EMBL" id="APR04305.1"/>
    </source>
</evidence>
<dbReference type="InterPro" id="IPR050469">
    <property type="entry name" value="Diguanylate_Cyclase"/>
</dbReference>
<dbReference type="GO" id="GO:0043709">
    <property type="term" value="P:cell adhesion involved in single-species biofilm formation"/>
    <property type="evidence" value="ECO:0007669"/>
    <property type="project" value="TreeGrafter"/>
</dbReference>
<evidence type="ECO:0000256" key="1">
    <source>
        <dbReference type="ARBA" id="ARBA00012528"/>
    </source>
</evidence>
<dbReference type="SMART" id="SM00267">
    <property type="entry name" value="GGDEF"/>
    <property type="match status" value="1"/>
</dbReference>
<dbReference type="Proteomes" id="UP000185739">
    <property type="component" value="Chromosome"/>
</dbReference>
<dbReference type="Pfam" id="PF00990">
    <property type="entry name" value="GGDEF"/>
    <property type="match status" value="1"/>
</dbReference>
<dbReference type="GO" id="GO:0052621">
    <property type="term" value="F:diguanylate cyclase activity"/>
    <property type="evidence" value="ECO:0007669"/>
    <property type="project" value="UniProtKB-EC"/>
</dbReference>
<dbReference type="EC" id="2.7.7.65" evidence="1"/>
<dbReference type="PROSITE" id="PS50887">
    <property type="entry name" value="GGDEF"/>
    <property type="match status" value="1"/>
</dbReference>
<dbReference type="STRING" id="96773.Tchl_1446"/>
<dbReference type="GO" id="GO:0005886">
    <property type="term" value="C:plasma membrane"/>
    <property type="evidence" value="ECO:0007669"/>
    <property type="project" value="TreeGrafter"/>
</dbReference>
<dbReference type="NCBIfam" id="NF038266">
    <property type="entry name" value="diguan_SiaD"/>
    <property type="match status" value="1"/>
</dbReference>
<dbReference type="KEGG" id="tcl:Tchl_1446"/>
<keyword evidence="4" id="KW-1185">Reference proteome</keyword>
<dbReference type="PANTHER" id="PTHR45138">
    <property type="entry name" value="REGULATORY COMPONENTS OF SENSORY TRANSDUCTION SYSTEM"/>
    <property type="match status" value="1"/>
</dbReference>
<proteinExistence type="predicted"/>
<sequence>MNTAADTPLSSTPPLLDEIRALLDDPTLRDDPLHAPLTRLYALACDQHERMARLIRISDGYHGWSQSRAEDLNAQFDRHVRRLEKLARISDRYQNSLREVSESLREASITDALTGLRNRRYLMERLREESGLGKRSAQVYALAMVDVDRFKAINDRFGHETGDVVLHRIAGALHGAIREYDICGRWGGEEFLLILPGTRLADGRELIERVHAQIRHLSIDAGPGYGIQVSISTGLTEYRPGEAPTHTLARADAALLQAKESGRDRVVAI</sequence>
<dbReference type="InterPro" id="IPR029787">
    <property type="entry name" value="Nucleotide_cyclase"/>
</dbReference>
<accession>A0A1H5Y8T3</accession>
<dbReference type="RefSeq" id="WP_232311687.1">
    <property type="nucleotide sequence ID" value="NZ_CP018839.1"/>
</dbReference>
<dbReference type="PANTHER" id="PTHR45138:SF9">
    <property type="entry name" value="DIGUANYLATE CYCLASE DGCM-RELATED"/>
    <property type="match status" value="1"/>
</dbReference>
<dbReference type="EMBL" id="CP018839">
    <property type="protein sequence ID" value="APR04305.1"/>
    <property type="molecule type" value="Genomic_DNA"/>
</dbReference>
<protein>
    <recommendedName>
        <fullName evidence="1">diguanylate cyclase</fullName>
        <ecNumber evidence="1">2.7.7.65</ecNumber>
    </recommendedName>
</protein>
<dbReference type="SUPFAM" id="SSF55073">
    <property type="entry name" value="Nucleotide cyclase"/>
    <property type="match status" value="1"/>
</dbReference>
<dbReference type="CDD" id="cd01949">
    <property type="entry name" value="GGDEF"/>
    <property type="match status" value="1"/>
</dbReference>
<gene>
    <name evidence="3" type="ORF">Tchl_1446</name>
</gene>
<dbReference type="NCBIfam" id="TIGR00254">
    <property type="entry name" value="GGDEF"/>
    <property type="match status" value="1"/>
</dbReference>
<comment type="catalytic activity">
    <reaction evidence="2">
        <text>2 GTP = 3',3'-c-di-GMP + 2 diphosphate</text>
        <dbReference type="Rhea" id="RHEA:24898"/>
        <dbReference type="ChEBI" id="CHEBI:33019"/>
        <dbReference type="ChEBI" id="CHEBI:37565"/>
        <dbReference type="ChEBI" id="CHEBI:58805"/>
        <dbReference type="EC" id="2.7.7.65"/>
    </reaction>
</comment>
<organism evidence="3 4">
    <name type="scientific">Thauera chlorobenzoica</name>
    <dbReference type="NCBI Taxonomy" id="96773"/>
    <lineage>
        <taxon>Bacteria</taxon>
        <taxon>Pseudomonadati</taxon>
        <taxon>Pseudomonadota</taxon>
        <taxon>Betaproteobacteria</taxon>
        <taxon>Rhodocyclales</taxon>
        <taxon>Zoogloeaceae</taxon>
        <taxon>Thauera</taxon>
    </lineage>
</organism>
<dbReference type="Gene3D" id="3.30.70.270">
    <property type="match status" value="1"/>
</dbReference>
<dbReference type="InterPro" id="IPR043128">
    <property type="entry name" value="Rev_trsase/Diguanyl_cyclase"/>
</dbReference>
<reference evidence="3 4" key="1">
    <citation type="submission" date="2016-12" db="EMBL/GenBank/DDBJ databases">
        <title>Complete genome sequence of Thauera chlorobenzoica, a Betaproteobacterium degrading haloaromatics anaerobically to CO2 and halides.</title>
        <authorList>
            <person name="Goris T."/>
            <person name="Mergelsberg M."/>
            <person name="Boll M."/>
        </authorList>
    </citation>
    <scope>NUCLEOTIDE SEQUENCE [LARGE SCALE GENOMIC DNA]</scope>
    <source>
        <strain evidence="3 4">3CB1</strain>
    </source>
</reference>
<evidence type="ECO:0000313" key="4">
    <source>
        <dbReference type="Proteomes" id="UP000185739"/>
    </source>
</evidence>
<dbReference type="AlphaFoldDB" id="A0A1H5Y8T3"/>
<dbReference type="GO" id="GO:1902201">
    <property type="term" value="P:negative regulation of bacterial-type flagellum-dependent cell motility"/>
    <property type="evidence" value="ECO:0007669"/>
    <property type="project" value="TreeGrafter"/>
</dbReference>
<evidence type="ECO:0000256" key="2">
    <source>
        <dbReference type="ARBA" id="ARBA00034247"/>
    </source>
</evidence>
<name>A0A1H5Y8T3_9RHOO</name>